<evidence type="ECO:0000256" key="1">
    <source>
        <dbReference type="ARBA" id="ARBA00004651"/>
    </source>
</evidence>
<dbReference type="GO" id="GO:0022857">
    <property type="term" value="F:transmembrane transporter activity"/>
    <property type="evidence" value="ECO:0007669"/>
    <property type="project" value="InterPro"/>
</dbReference>
<feature type="transmembrane region" description="Helical" evidence="7">
    <location>
        <begin position="137"/>
        <end position="158"/>
    </location>
</feature>
<feature type="transmembrane region" description="Helical" evidence="7">
    <location>
        <begin position="56"/>
        <end position="74"/>
    </location>
</feature>
<protein>
    <submittedName>
        <fullName evidence="8">FUSC family protein</fullName>
    </submittedName>
</protein>
<feature type="transmembrane region" description="Helical" evidence="7">
    <location>
        <begin position="108"/>
        <end position="125"/>
    </location>
</feature>
<dbReference type="Proteomes" id="UP000234479">
    <property type="component" value="Unassembled WGS sequence"/>
</dbReference>
<feature type="transmembrane region" description="Helical" evidence="7">
    <location>
        <begin position="80"/>
        <end position="101"/>
    </location>
</feature>
<sequence>MPKFDRWTLLFSLNSFVAAMLALWIGFAVGLPRPYWAMTTAYIVSQPLAGAVRSKALYRVLGTMLGGAAAVAMVPNLVNAPVLLCLALALWVGACLTISLLDRTPRSYVLMLAGYTTAIIGFPAVSQPGAIFDLAVWRVVEIGLGIVCATLVHSLVFPRPVGTVLRARLAAWLGEADRWALDVLKGADEEAFARDRRHLAAAASEIQMLATHLPFDTTRLRETTGVVRALHERLLILIPLLSGLADRMQALKDVRDPAARAALDAVIAWIEAGATRGPGLELIDHLKAEAAKRRGGDWNALLVESLLVRLAEAVQALGEGHALMTRLENPDAPLSPNLAAAAANAGRRRMHSDLPLALLSGAAAAIAVLLSCALWILSGWGDGASAPVMAAVFCCFFAAMDDPVPAIRSFGIFTLVSLPLSALYMFAVLPAIDGYPLLVLTLAPPLLFIGLFIPNPKTMGAALATLIGFCNALALQETFSADFASFLNINLGQFVGLGAAIFVTAAMRSMSIDAGARRLLSRTWKNLARLARSSRAPEPAAFAAALVDRLGLLTPKLAAVGPRHDLVGVDVLRDLRVGMNLVTVQTARGDLSGPARASLDAVLDGVGDHYAALSAGRRAPPHAELLAKVDQALGRLGEVPFAPNGALGGVTGLVGLRRNLFPDAPAFNPEPAA</sequence>
<keyword evidence="2" id="KW-0813">Transport</keyword>
<evidence type="ECO:0000256" key="2">
    <source>
        <dbReference type="ARBA" id="ARBA00022448"/>
    </source>
</evidence>
<feature type="transmembrane region" description="Helical" evidence="7">
    <location>
        <begin position="383"/>
        <end position="400"/>
    </location>
</feature>
<dbReference type="InterPro" id="IPR006726">
    <property type="entry name" value="PHBA_efflux_AaeB/fusaric-R"/>
</dbReference>
<dbReference type="PANTHER" id="PTHR30509:SF9">
    <property type="entry name" value="MULTIDRUG RESISTANCE PROTEIN MDTO"/>
    <property type="match status" value="1"/>
</dbReference>
<keyword evidence="4 7" id="KW-0812">Transmembrane</keyword>
<gene>
    <name evidence="8" type="ORF">SGCZBJ_00960</name>
</gene>
<proteinExistence type="predicted"/>
<evidence type="ECO:0000256" key="6">
    <source>
        <dbReference type="ARBA" id="ARBA00023136"/>
    </source>
</evidence>
<accession>A0A2N5DRS0</accession>
<feature type="transmembrane region" description="Helical" evidence="7">
    <location>
        <begin position="460"/>
        <end position="479"/>
    </location>
</feature>
<evidence type="ECO:0000256" key="7">
    <source>
        <dbReference type="SAM" id="Phobius"/>
    </source>
</evidence>
<keyword evidence="6 7" id="KW-0472">Membrane</keyword>
<evidence type="ECO:0000256" key="3">
    <source>
        <dbReference type="ARBA" id="ARBA00022475"/>
    </source>
</evidence>
<dbReference type="Pfam" id="PF04632">
    <property type="entry name" value="FUSC"/>
    <property type="match status" value="1"/>
</dbReference>
<feature type="transmembrane region" description="Helical" evidence="7">
    <location>
        <begin position="435"/>
        <end position="453"/>
    </location>
</feature>
<evidence type="ECO:0000313" key="9">
    <source>
        <dbReference type="Proteomes" id="UP000234479"/>
    </source>
</evidence>
<dbReference type="AlphaFoldDB" id="A0A2N5DRS0"/>
<feature type="transmembrane region" description="Helical" evidence="7">
    <location>
        <begin position="412"/>
        <end position="429"/>
    </location>
</feature>
<dbReference type="PANTHER" id="PTHR30509">
    <property type="entry name" value="P-HYDROXYBENZOIC ACID EFFLUX PUMP SUBUNIT-RELATED"/>
    <property type="match status" value="1"/>
</dbReference>
<dbReference type="GO" id="GO:0005886">
    <property type="term" value="C:plasma membrane"/>
    <property type="evidence" value="ECO:0007669"/>
    <property type="project" value="UniProtKB-SubCell"/>
</dbReference>
<feature type="transmembrane region" description="Helical" evidence="7">
    <location>
        <begin position="356"/>
        <end position="377"/>
    </location>
</feature>
<reference evidence="8 9" key="1">
    <citation type="submission" date="2017-12" db="EMBL/GenBank/DDBJ databases">
        <title>The genome sequence of Caulobacter sp. 410.</title>
        <authorList>
            <person name="Gao J."/>
            <person name="Mao X."/>
            <person name="Sun J."/>
        </authorList>
    </citation>
    <scope>NUCLEOTIDE SEQUENCE [LARGE SCALE GENOMIC DNA]</scope>
    <source>
        <strain evidence="8 9">410</strain>
    </source>
</reference>
<dbReference type="EMBL" id="PJRS01000004">
    <property type="protein sequence ID" value="PLR28753.1"/>
    <property type="molecule type" value="Genomic_DNA"/>
</dbReference>
<evidence type="ECO:0000256" key="5">
    <source>
        <dbReference type="ARBA" id="ARBA00022989"/>
    </source>
</evidence>
<keyword evidence="9" id="KW-1185">Reference proteome</keyword>
<comment type="caution">
    <text evidence="8">The sequence shown here is derived from an EMBL/GenBank/DDBJ whole genome shotgun (WGS) entry which is preliminary data.</text>
</comment>
<organism evidence="8 9">
    <name type="scientific">Caulobacter zeae</name>
    <dbReference type="NCBI Taxonomy" id="2055137"/>
    <lineage>
        <taxon>Bacteria</taxon>
        <taxon>Pseudomonadati</taxon>
        <taxon>Pseudomonadota</taxon>
        <taxon>Alphaproteobacteria</taxon>
        <taxon>Caulobacterales</taxon>
        <taxon>Caulobacteraceae</taxon>
        <taxon>Caulobacter</taxon>
    </lineage>
</organism>
<evidence type="ECO:0000256" key="4">
    <source>
        <dbReference type="ARBA" id="ARBA00022692"/>
    </source>
</evidence>
<feature type="transmembrane region" description="Helical" evidence="7">
    <location>
        <begin position="7"/>
        <end position="27"/>
    </location>
</feature>
<evidence type="ECO:0000313" key="8">
    <source>
        <dbReference type="EMBL" id="PLR28753.1"/>
    </source>
</evidence>
<comment type="subcellular location">
    <subcellularLocation>
        <location evidence="1">Cell membrane</location>
        <topology evidence="1">Multi-pass membrane protein</topology>
    </subcellularLocation>
</comment>
<dbReference type="RefSeq" id="WP_101716170.1">
    <property type="nucleotide sequence ID" value="NZ_PJRS01000004.1"/>
</dbReference>
<keyword evidence="3" id="KW-1003">Cell membrane</keyword>
<name>A0A2N5DRS0_9CAUL</name>
<feature type="transmembrane region" description="Helical" evidence="7">
    <location>
        <begin position="491"/>
        <end position="510"/>
    </location>
</feature>
<keyword evidence="5 7" id="KW-1133">Transmembrane helix</keyword>
<dbReference type="OrthoDB" id="9807111at2"/>